<keyword evidence="2 4" id="KW-0560">Oxidoreductase</keyword>
<feature type="domain" description="Aldehyde dehydrogenase" evidence="6">
    <location>
        <begin position="8"/>
        <end position="468"/>
    </location>
</feature>
<dbReference type="GO" id="GO:0004777">
    <property type="term" value="F:succinate-semialdehyde dehydrogenase (NAD+) activity"/>
    <property type="evidence" value="ECO:0007669"/>
    <property type="project" value="TreeGrafter"/>
</dbReference>
<dbReference type="Gene3D" id="3.40.605.10">
    <property type="entry name" value="Aldehyde Dehydrogenase, Chain A, domain 1"/>
    <property type="match status" value="1"/>
</dbReference>
<dbReference type="InterPro" id="IPR016161">
    <property type="entry name" value="Ald_DH/histidinol_DH"/>
</dbReference>
<sequence length="474" mass="50319">MSFVDGEWREASGTPIAVTDPASGEEIASVPSATAAEVGDALDAARRAQREWSRLPATTRGDHLRAIAGVFADHREALADSLVREVGKPKAQALGEVEFAIGFLRYNADWDRRIEGEILPGDVPGEVIHLLRAPVGVVGAICPWNFPLAVLCRKIAPALLTGNTVVAKPSEVTPLTTLHAFRLVAEHAPLPPGVLNLVTGGRETGAALVADPRTSMVSFTGHRDTGKSVMATAAERLTRVSLELGGKAPAIVWRDADLDLAVASIVDARHFNAGQVCTSAERVLVHESIVDDFTGRYVAAVEALRVGHPSGEVDVGPMVSAAQHRKTSAALETALREGATVLTGGGTATVDGYAGGYWFTPTVLGGVRPGMSVMTEETFGPVTPIYPVADLDEALAIANDSRYGLSAYIFSRDYGTVMRTVDDLDFGEIYINRTLGESVHAHHAGFKESGIGGEDGKWGLLRYTQIKTAYHHFG</sequence>
<evidence type="ECO:0000313" key="7">
    <source>
        <dbReference type="EMBL" id="BCB77905.1"/>
    </source>
</evidence>
<dbReference type="SUPFAM" id="SSF53720">
    <property type="entry name" value="ALDH-like"/>
    <property type="match status" value="1"/>
</dbReference>
<dbReference type="EMBL" id="AP022870">
    <property type="protein sequence ID" value="BCB77905.1"/>
    <property type="molecule type" value="Genomic_DNA"/>
</dbReference>
<evidence type="ECO:0000259" key="6">
    <source>
        <dbReference type="Pfam" id="PF00171"/>
    </source>
</evidence>
<dbReference type="Gene3D" id="3.40.309.10">
    <property type="entry name" value="Aldehyde Dehydrogenase, Chain A, domain 2"/>
    <property type="match status" value="1"/>
</dbReference>
<reference evidence="7 8" key="2">
    <citation type="submission" date="2020-03" db="EMBL/GenBank/DDBJ databases">
        <authorList>
            <person name="Ichikawa N."/>
            <person name="Kimura A."/>
            <person name="Kitahashi Y."/>
            <person name="Uohara A."/>
        </authorList>
    </citation>
    <scope>NUCLEOTIDE SEQUENCE [LARGE SCALE GENOMIC DNA]</scope>
    <source>
        <strain evidence="7 8">NBRC 107702</strain>
    </source>
</reference>
<name>A0A6F8XVQ2_9ACTN</name>
<dbReference type="InterPro" id="IPR029510">
    <property type="entry name" value="Ald_DH_CS_GLU"/>
</dbReference>
<feature type="compositionally biased region" description="Basic and acidic residues" evidence="5">
    <location>
        <begin position="1"/>
        <end position="10"/>
    </location>
</feature>
<dbReference type="PROSITE" id="PS00687">
    <property type="entry name" value="ALDEHYDE_DEHYDR_GLU"/>
    <property type="match status" value="1"/>
</dbReference>
<dbReference type="InterPro" id="IPR050740">
    <property type="entry name" value="Aldehyde_DH_Superfamily"/>
</dbReference>
<dbReference type="RefSeq" id="WP_173037569.1">
    <property type="nucleotide sequence ID" value="NZ_BAABAP010000009.1"/>
</dbReference>
<dbReference type="Proteomes" id="UP000502508">
    <property type="component" value="Chromosome"/>
</dbReference>
<gene>
    <name evidence="7" type="ORF">Pflav_043150</name>
</gene>
<comment type="similarity">
    <text evidence="1 4">Belongs to the aldehyde dehydrogenase family.</text>
</comment>
<dbReference type="InterPro" id="IPR016162">
    <property type="entry name" value="Ald_DH_N"/>
</dbReference>
<proteinExistence type="inferred from homology"/>
<accession>A0A6F8XVQ2</accession>
<protein>
    <submittedName>
        <fullName evidence="7">Aldehyde dehydrogenase</fullName>
    </submittedName>
</protein>
<evidence type="ECO:0000256" key="4">
    <source>
        <dbReference type="RuleBase" id="RU003345"/>
    </source>
</evidence>
<dbReference type="FunFam" id="3.40.309.10:FF:000009">
    <property type="entry name" value="Aldehyde dehydrogenase A"/>
    <property type="match status" value="1"/>
</dbReference>
<feature type="region of interest" description="Disordered" evidence="5">
    <location>
        <begin position="1"/>
        <end position="25"/>
    </location>
</feature>
<evidence type="ECO:0000256" key="1">
    <source>
        <dbReference type="ARBA" id="ARBA00009986"/>
    </source>
</evidence>
<dbReference type="PANTHER" id="PTHR43353:SF5">
    <property type="entry name" value="SUCCINATE-SEMIALDEHYDE DEHYDROGENASE, MITOCHONDRIAL"/>
    <property type="match status" value="1"/>
</dbReference>
<organism evidence="7 8">
    <name type="scientific">Phytohabitans flavus</name>
    <dbReference type="NCBI Taxonomy" id="1076124"/>
    <lineage>
        <taxon>Bacteria</taxon>
        <taxon>Bacillati</taxon>
        <taxon>Actinomycetota</taxon>
        <taxon>Actinomycetes</taxon>
        <taxon>Micromonosporales</taxon>
        <taxon>Micromonosporaceae</taxon>
    </lineage>
</organism>
<evidence type="ECO:0000256" key="2">
    <source>
        <dbReference type="ARBA" id="ARBA00023002"/>
    </source>
</evidence>
<dbReference type="FunFam" id="3.40.605.10:FF:000007">
    <property type="entry name" value="NAD/NADP-dependent betaine aldehyde dehydrogenase"/>
    <property type="match status" value="1"/>
</dbReference>
<reference evidence="7 8" key="1">
    <citation type="submission" date="2020-03" db="EMBL/GenBank/DDBJ databases">
        <title>Whole genome shotgun sequence of Phytohabitans flavus NBRC 107702.</title>
        <authorList>
            <person name="Komaki H."/>
            <person name="Tamura T."/>
        </authorList>
    </citation>
    <scope>NUCLEOTIDE SEQUENCE [LARGE SCALE GENOMIC DNA]</scope>
    <source>
        <strain evidence="7 8">NBRC 107702</strain>
    </source>
</reference>
<evidence type="ECO:0000256" key="5">
    <source>
        <dbReference type="SAM" id="MobiDB-lite"/>
    </source>
</evidence>
<dbReference type="InterPro" id="IPR015590">
    <property type="entry name" value="Aldehyde_DH_dom"/>
</dbReference>
<dbReference type="AlphaFoldDB" id="A0A6F8XVQ2"/>
<keyword evidence="8" id="KW-1185">Reference proteome</keyword>
<dbReference type="GO" id="GO:0009450">
    <property type="term" value="P:gamma-aminobutyric acid catabolic process"/>
    <property type="evidence" value="ECO:0007669"/>
    <property type="project" value="TreeGrafter"/>
</dbReference>
<evidence type="ECO:0000256" key="3">
    <source>
        <dbReference type="PROSITE-ProRule" id="PRU10007"/>
    </source>
</evidence>
<dbReference type="InterPro" id="IPR016163">
    <property type="entry name" value="Ald_DH_C"/>
</dbReference>
<evidence type="ECO:0000313" key="8">
    <source>
        <dbReference type="Proteomes" id="UP000502508"/>
    </source>
</evidence>
<dbReference type="Pfam" id="PF00171">
    <property type="entry name" value="Aldedh"/>
    <property type="match status" value="1"/>
</dbReference>
<dbReference type="PANTHER" id="PTHR43353">
    <property type="entry name" value="SUCCINATE-SEMIALDEHYDE DEHYDROGENASE, MITOCHONDRIAL"/>
    <property type="match status" value="1"/>
</dbReference>
<dbReference type="KEGG" id="pfla:Pflav_043150"/>
<feature type="active site" evidence="3">
    <location>
        <position position="243"/>
    </location>
</feature>